<evidence type="ECO:0000256" key="2">
    <source>
        <dbReference type="SAM" id="MobiDB-lite"/>
    </source>
</evidence>
<dbReference type="PANTHER" id="PTHR47256">
    <property type="entry name" value="ZN(II)2CYS6 TRANSCRIPTION FACTOR (EUROFUNG)-RELATED"/>
    <property type="match status" value="1"/>
</dbReference>
<dbReference type="InterPro" id="IPR036864">
    <property type="entry name" value="Zn2-C6_fun-type_DNA-bd_sf"/>
</dbReference>
<dbReference type="CDD" id="cd00067">
    <property type="entry name" value="GAL4"/>
    <property type="match status" value="1"/>
</dbReference>
<dbReference type="EMBL" id="MU864435">
    <property type="protein sequence ID" value="KAK4185949.1"/>
    <property type="molecule type" value="Genomic_DNA"/>
</dbReference>
<protein>
    <recommendedName>
        <fullName evidence="3">Zn(2)-C6 fungal-type domain-containing protein</fullName>
    </recommendedName>
</protein>
<dbReference type="Gene3D" id="4.10.240.10">
    <property type="entry name" value="Zn(2)-C6 fungal-type DNA-binding domain"/>
    <property type="match status" value="1"/>
</dbReference>
<reference evidence="4" key="2">
    <citation type="submission" date="2023-05" db="EMBL/GenBank/DDBJ databases">
        <authorList>
            <consortium name="Lawrence Berkeley National Laboratory"/>
            <person name="Steindorff A."/>
            <person name="Hensen N."/>
            <person name="Bonometti L."/>
            <person name="Westerberg I."/>
            <person name="Brannstrom I.O."/>
            <person name="Guillou S."/>
            <person name="Cros-Aarteil S."/>
            <person name="Calhoun S."/>
            <person name="Haridas S."/>
            <person name="Kuo A."/>
            <person name="Mondo S."/>
            <person name="Pangilinan J."/>
            <person name="Riley R."/>
            <person name="Labutti K."/>
            <person name="Andreopoulos B."/>
            <person name="Lipzen A."/>
            <person name="Chen C."/>
            <person name="Yanf M."/>
            <person name="Daum C."/>
            <person name="Ng V."/>
            <person name="Clum A."/>
            <person name="Ohm R."/>
            <person name="Martin F."/>
            <person name="Silar P."/>
            <person name="Natvig D."/>
            <person name="Lalanne C."/>
            <person name="Gautier V."/>
            <person name="Ament-Velasquez S.L."/>
            <person name="Kruys A."/>
            <person name="Hutchinson M.I."/>
            <person name="Powell A.J."/>
            <person name="Barry K."/>
            <person name="Miller A.N."/>
            <person name="Grigoriev I.V."/>
            <person name="Debuchy R."/>
            <person name="Gladieux P."/>
            <person name="Thoren M.H."/>
            <person name="Johannesson H."/>
        </authorList>
    </citation>
    <scope>NUCLEOTIDE SEQUENCE</scope>
    <source>
        <strain evidence="4">PSN309</strain>
    </source>
</reference>
<reference evidence="4" key="1">
    <citation type="journal article" date="2023" name="Mol. Phylogenet. Evol.">
        <title>Genome-scale phylogeny and comparative genomics of the fungal order Sordariales.</title>
        <authorList>
            <person name="Hensen N."/>
            <person name="Bonometti L."/>
            <person name="Westerberg I."/>
            <person name="Brannstrom I.O."/>
            <person name="Guillou S."/>
            <person name="Cros-Aarteil S."/>
            <person name="Calhoun S."/>
            <person name="Haridas S."/>
            <person name="Kuo A."/>
            <person name="Mondo S."/>
            <person name="Pangilinan J."/>
            <person name="Riley R."/>
            <person name="LaButti K."/>
            <person name="Andreopoulos B."/>
            <person name="Lipzen A."/>
            <person name="Chen C."/>
            <person name="Yan M."/>
            <person name="Daum C."/>
            <person name="Ng V."/>
            <person name="Clum A."/>
            <person name="Steindorff A."/>
            <person name="Ohm R.A."/>
            <person name="Martin F."/>
            <person name="Silar P."/>
            <person name="Natvig D.O."/>
            <person name="Lalanne C."/>
            <person name="Gautier V."/>
            <person name="Ament-Velasquez S.L."/>
            <person name="Kruys A."/>
            <person name="Hutchinson M.I."/>
            <person name="Powell A.J."/>
            <person name="Barry K."/>
            <person name="Miller A.N."/>
            <person name="Grigoriev I.V."/>
            <person name="Debuchy R."/>
            <person name="Gladieux P."/>
            <person name="Hiltunen Thoren M."/>
            <person name="Johannesson H."/>
        </authorList>
    </citation>
    <scope>NUCLEOTIDE SEQUENCE</scope>
    <source>
        <strain evidence="4">PSN309</strain>
    </source>
</reference>
<dbReference type="GO" id="GO:0000981">
    <property type="term" value="F:DNA-binding transcription factor activity, RNA polymerase II-specific"/>
    <property type="evidence" value="ECO:0007669"/>
    <property type="project" value="InterPro"/>
</dbReference>
<name>A0AAN7AGN4_9PEZI</name>
<dbReference type="GO" id="GO:0008270">
    <property type="term" value="F:zinc ion binding"/>
    <property type="evidence" value="ECO:0007669"/>
    <property type="project" value="InterPro"/>
</dbReference>
<dbReference type="CDD" id="cd12148">
    <property type="entry name" value="fungal_TF_MHR"/>
    <property type="match status" value="1"/>
</dbReference>
<keyword evidence="5" id="KW-1185">Reference proteome</keyword>
<evidence type="ECO:0000313" key="5">
    <source>
        <dbReference type="Proteomes" id="UP001302126"/>
    </source>
</evidence>
<dbReference type="PROSITE" id="PS50048">
    <property type="entry name" value="ZN2_CY6_FUNGAL_2"/>
    <property type="match status" value="1"/>
</dbReference>
<evidence type="ECO:0000259" key="3">
    <source>
        <dbReference type="PROSITE" id="PS50048"/>
    </source>
</evidence>
<proteinExistence type="predicted"/>
<dbReference type="SUPFAM" id="SSF57701">
    <property type="entry name" value="Zn2/Cys6 DNA-binding domain"/>
    <property type="match status" value="1"/>
</dbReference>
<feature type="region of interest" description="Disordered" evidence="2">
    <location>
        <begin position="125"/>
        <end position="148"/>
    </location>
</feature>
<organism evidence="4 5">
    <name type="scientific">Podospora australis</name>
    <dbReference type="NCBI Taxonomy" id="1536484"/>
    <lineage>
        <taxon>Eukaryota</taxon>
        <taxon>Fungi</taxon>
        <taxon>Dikarya</taxon>
        <taxon>Ascomycota</taxon>
        <taxon>Pezizomycotina</taxon>
        <taxon>Sordariomycetes</taxon>
        <taxon>Sordariomycetidae</taxon>
        <taxon>Sordariales</taxon>
        <taxon>Podosporaceae</taxon>
        <taxon>Podospora</taxon>
    </lineage>
</organism>
<dbReference type="InterPro" id="IPR001138">
    <property type="entry name" value="Zn2Cys6_DnaBD"/>
</dbReference>
<dbReference type="InterPro" id="IPR053187">
    <property type="entry name" value="Notoamide_regulator"/>
</dbReference>
<dbReference type="Pfam" id="PF00172">
    <property type="entry name" value="Zn_clus"/>
    <property type="match status" value="1"/>
</dbReference>
<feature type="compositionally biased region" description="Low complexity" evidence="2">
    <location>
        <begin position="19"/>
        <end position="39"/>
    </location>
</feature>
<feature type="region of interest" description="Disordered" evidence="2">
    <location>
        <begin position="165"/>
        <end position="189"/>
    </location>
</feature>
<sequence>MSLLKELAPAPARKDESQGLSPSGSGSSTTTGLPHPTTSKWVLPPRRSSTRKPACIPCKIKKIKCQAGHPCLQCEARYQRNALERCQYELTQEEKEERWKQETAQLKARVSELEQILTSHSISLHRPTVNAPQPPTPLTAPPVSEETTRRFDDRILVDNLLCPDESMADGAQSSQPGTHQPMPYSVTSSGSTDLLIQPELLSVPGGSPMNSEYSAPSDTDLGDLDTELMLQPKLQNSQANELETRYSSVYPPLVPCDADRLVGLNWAFDLAHVDSEIHATQLRNIRNSRGRVTNLCDYRLRHIEIGLWTSVLISNELAAKLISYHLMVEHSTMRLFDSDLFLDDLISGCDTYCSGPLVNAILAWTCQTYSDIGLDLDDLPQCLSEFSAQFLLVAEKMFWEAEDMNTITSAAAATILEVVASTSGNPDQAARYRSASVMICQAIGWFGLMAPFAPEYREGAGYDWNRASSHTAWGVFTHNTYTDLHACSCVLDQPPLLPLAGRDSCIGGDGVLVLIPRPSRTDACYIYECELAVIVHGINKVYHGSARGLDYPDSLGLAPTLEQAEQFYRQLLLWSAKLPLGCVRGSQNSPEAVIMHMHFHSAVVVLFQPFIQGPLQRLRLQTFTARGSACSVFNSSVDQLKRLVIIHRSNFEQEHNALQSINGAVFLASCLCQLGPSLKRNDVTQRQDYFAICISGLLNQLRQIPALGVVVEGLLVLALSSSTIKAEYAKSVMAELTKRGGNNPHGRDTAKDRIMSAHYVTDLERALVDRDSAIAQSLADVQLQGGKL</sequence>
<feature type="domain" description="Zn(2)-C6 fungal-type" evidence="3">
    <location>
        <begin position="54"/>
        <end position="88"/>
    </location>
</feature>
<feature type="region of interest" description="Disordered" evidence="2">
    <location>
        <begin position="1"/>
        <end position="52"/>
    </location>
</feature>
<dbReference type="Proteomes" id="UP001302126">
    <property type="component" value="Unassembled WGS sequence"/>
</dbReference>
<dbReference type="SMART" id="SM00066">
    <property type="entry name" value="GAL4"/>
    <property type="match status" value="1"/>
</dbReference>
<accession>A0AAN7AGN4</accession>
<keyword evidence="1" id="KW-0539">Nucleus</keyword>
<evidence type="ECO:0000256" key="1">
    <source>
        <dbReference type="ARBA" id="ARBA00023242"/>
    </source>
</evidence>
<evidence type="ECO:0000313" key="4">
    <source>
        <dbReference type="EMBL" id="KAK4185949.1"/>
    </source>
</evidence>
<dbReference type="PANTHER" id="PTHR47256:SF1">
    <property type="entry name" value="ZN(II)2CYS6 TRANSCRIPTION FACTOR (EUROFUNG)"/>
    <property type="match status" value="1"/>
</dbReference>
<gene>
    <name evidence="4" type="ORF">QBC35DRAFT_287017</name>
</gene>
<dbReference type="AlphaFoldDB" id="A0AAN7AGN4"/>
<comment type="caution">
    <text evidence="4">The sequence shown here is derived from an EMBL/GenBank/DDBJ whole genome shotgun (WGS) entry which is preliminary data.</text>
</comment>